<proteinExistence type="inferred from homology"/>
<dbReference type="Pfam" id="PF00005">
    <property type="entry name" value="ABC_tran"/>
    <property type="match status" value="1"/>
</dbReference>
<feature type="domain" description="ABC transporter" evidence="5">
    <location>
        <begin position="7"/>
        <end position="239"/>
    </location>
</feature>
<evidence type="ECO:0000256" key="3">
    <source>
        <dbReference type="ARBA" id="ARBA00022741"/>
    </source>
</evidence>
<gene>
    <name evidence="6" type="ORF">BCAL_0763</name>
</gene>
<keyword evidence="6" id="KW-0378">Hydrolase</keyword>
<dbReference type="InterPro" id="IPR027417">
    <property type="entry name" value="P-loop_NTPase"/>
</dbReference>
<dbReference type="PROSITE" id="PS50893">
    <property type="entry name" value="ABC_TRANSPORTER_2"/>
    <property type="match status" value="1"/>
</dbReference>
<dbReference type="EMBL" id="JGYS01000005">
    <property type="protein sequence ID" value="KFI55506.1"/>
    <property type="molecule type" value="Genomic_DNA"/>
</dbReference>
<dbReference type="InterPro" id="IPR017871">
    <property type="entry name" value="ABC_transporter-like_CS"/>
</dbReference>
<dbReference type="PANTHER" id="PTHR43335">
    <property type="entry name" value="ABC TRANSPORTER, ATP-BINDING PROTEIN"/>
    <property type="match status" value="1"/>
</dbReference>
<comment type="caution">
    <text evidence="6">The sequence shown here is derived from an EMBL/GenBank/DDBJ whole genome shotgun (WGS) entry which is preliminary data.</text>
</comment>
<dbReference type="STRING" id="1437609.BCAL_0763"/>
<name>A0A087A9Q6_9BIFI</name>
<accession>A0A087A9Q6</accession>
<evidence type="ECO:0000313" key="6">
    <source>
        <dbReference type="EMBL" id="KFI55506.1"/>
    </source>
</evidence>
<comment type="similarity">
    <text evidence="1">Belongs to the ABC transporter superfamily.</text>
</comment>
<reference evidence="6 7" key="1">
    <citation type="submission" date="2014-03" db="EMBL/GenBank/DDBJ databases">
        <title>Genomics of Bifidobacteria.</title>
        <authorList>
            <person name="Ventura M."/>
            <person name="Milani C."/>
            <person name="Lugli G.A."/>
        </authorList>
    </citation>
    <scope>NUCLEOTIDE SEQUENCE [LARGE SCALE GENOMIC DNA]</scope>
    <source>
        <strain evidence="6 7">DSM 23973</strain>
    </source>
</reference>
<keyword evidence="4" id="KW-0067">ATP-binding</keyword>
<dbReference type="InterPro" id="IPR003439">
    <property type="entry name" value="ABC_transporter-like_ATP-bd"/>
</dbReference>
<dbReference type="GO" id="GO:0016887">
    <property type="term" value="F:ATP hydrolysis activity"/>
    <property type="evidence" value="ECO:0007669"/>
    <property type="project" value="InterPro"/>
</dbReference>
<dbReference type="AlphaFoldDB" id="A0A087A9Q6"/>
<dbReference type="Proteomes" id="UP000029072">
    <property type="component" value="Unassembled WGS sequence"/>
</dbReference>
<organism evidence="6 7">
    <name type="scientific">Bifidobacterium callitrichos DSM 23973</name>
    <dbReference type="NCBI Taxonomy" id="1437609"/>
    <lineage>
        <taxon>Bacteria</taxon>
        <taxon>Bacillati</taxon>
        <taxon>Actinomycetota</taxon>
        <taxon>Actinomycetes</taxon>
        <taxon>Bifidobacteriales</taxon>
        <taxon>Bifidobacteriaceae</taxon>
        <taxon>Bifidobacterium</taxon>
    </lineage>
</organism>
<dbReference type="eggNOG" id="COG1131">
    <property type="taxonomic scope" value="Bacteria"/>
</dbReference>
<dbReference type="SMART" id="SM00382">
    <property type="entry name" value="AAA"/>
    <property type="match status" value="1"/>
</dbReference>
<dbReference type="RefSeq" id="WP_043165340.1">
    <property type="nucleotide sequence ID" value="NZ_JDUV01000006.1"/>
</dbReference>
<dbReference type="InterPro" id="IPR003593">
    <property type="entry name" value="AAA+_ATPase"/>
</dbReference>
<dbReference type="OrthoDB" id="9804819at2"/>
<dbReference type="SUPFAM" id="SSF52540">
    <property type="entry name" value="P-loop containing nucleoside triphosphate hydrolases"/>
    <property type="match status" value="1"/>
</dbReference>
<evidence type="ECO:0000256" key="1">
    <source>
        <dbReference type="ARBA" id="ARBA00005417"/>
    </source>
</evidence>
<keyword evidence="3" id="KW-0547">Nucleotide-binding</keyword>
<dbReference type="EC" id="3.6.3.25" evidence="6"/>
<dbReference type="PROSITE" id="PS00211">
    <property type="entry name" value="ABC_TRANSPORTER_1"/>
    <property type="match status" value="1"/>
</dbReference>
<keyword evidence="2" id="KW-0813">Transport</keyword>
<dbReference type="PANTHER" id="PTHR43335:SF2">
    <property type="entry name" value="ABC TRANSPORTER, ATP-BINDING PROTEIN"/>
    <property type="match status" value="1"/>
</dbReference>
<dbReference type="GO" id="GO:0005524">
    <property type="term" value="F:ATP binding"/>
    <property type="evidence" value="ECO:0007669"/>
    <property type="project" value="UniProtKB-KW"/>
</dbReference>
<evidence type="ECO:0000259" key="5">
    <source>
        <dbReference type="PROSITE" id="PS50893"/>
    </source>
</evidence>
<evidence type="ECO:0000256" key="2">
    <source>
        <dbReference type="ARBA" id="ARBA00022448"/>
    </source>
</evidence>
<evidence type="ECO:0000313" key="7">
    <source>
        <dbReference type="Proteomes" id="UP000029072"/>
    </source>
</evidence>
<dbReference type="Gene3D" id="3.40.50.300">
    <property type="entry name" value="P-loop containing nucleotide triphosphate hydrolases"/>
    <property type="match status" value="1"/>
</dbReference>
<sequence>MNEAVGIDCESLSVRHGAVWALRDVTMRIGTGVTAVLGPNGAGKSTLLRLLATQCAPSRGSFSVGGLDPRRQSDLNRLRLDMGFLPQQFECMEWSSALRNVEYSAWAHGVAVPDCNAAAYDALSLVGLSHVAGMQVRKLSGGMRQRLGLACAVAHRPHVLILDEPTVGIDPRQRMDIRRFLKDYAAQGDVIVVMSTHIVDEIQTLASDVLVLDRGSVAFHGSLERFRSFGGERDGLGSVWELAYAAVLDRSEHTGARGSDPVGSA</sequence>
<evidence type="ECO:0000256" key="4">
    <source>
        <dbReference type="ARBA" id="ARBA00022840"/>
    </source>
</evidence>
<protein>
    <submittedName>
        <fullName evidence="6">ABC-type multidrug transport system, ATPase component</fullName>
        <ecNumber evidence="6">3.6.3.25</ecNumber>
    </submittedName>
</protein>